<organism evidence="3 4">
    <name type="scientific">Tritrichomonas musculus</name>
    <dbReference type="NCBI Taxonomy" id="1915356"/>
    <lineage>
        <taxon>Eukaryota</taxon>
        <taxon>Metamonada</taxon>
        <taxon>Parabasalia</taxon>
        <taxon>Tritrichomonadida</taxon>
        <taxon>Tritrichomonadidae</taxon>
        <taxon>Tritrichomonas</taxon>
    </lineage>
</organism>
<evidence type="ECO:0000256" key="2">
    <source>
        <dbReference type="SAM" id="Phobius"/>
    </source>
</evidence>
<gene>
    <name evidence="3" type="ORF">M9Y10_001856</name>
</gene>
<dbReference type="Proteomes" id="UP001470230">
    <property type="component" value="Unassembled WGS sequence"/>
</dbReference>
<feature type="transmembrane region" description="Helical" evidence="2">
    <location>
        <begin position="1719"/>
        <end position="1744"/>
    </location>
</feature>
<evidence type="ECO:0000313" key="4">
    <source>
        <dbReference type="Proteomes" id="UP001470230"/>
    </source>
</evidence>
<comment type="caution">
    <text evidence="3">The sequence shown here is derived from an EMBL/GenBank/DDBJ whole genome shotgun (WGS) entry which is preliminary data.</text>
</comment>
<keyword evidence="2" id="KW-0472">Membrane</keyword>
<keyword evidence="4" id="KW-1185">Reference proteome</keyword>
<evidence type="ECO:0000256" key="1">
    <source>
        <dbReference type="SAM" id="MobiDB-lite"/>
    </source>
</evidence>
<evidence type="ECO:0000313" key="3">
    <source>
        <dbReference type="EMBL" id="KAK8899540.1"/>
    </source>
</evidence>
<protein>
    <submittedName>
        <fullName evidence="3">Uncharacterized protein</fullName>
    </submittedName>
</protein>
<dbReference type="EMBL" id="JAPFFF010000001">
    <property type="protein sequence ID" value="KAK8899540.1"/>
    <property type="molecule type" value="Genomic_DNA"/>
</dbReference>
<keyword evidence="2" id="KW-1133">Transmembrane helix</keyword>
<accession>A0ABR2LB63</accession>
<sequence length="1785" mass="201200">MLFWIYYICYVLCDETSTKICLYSTKLPDECKNIVSLDVSKITDLDAEIQSIKTNKMILLFAPSVSNTNDKINYKLKISTFSKSSVNLSSLGKDKEKFNLDLTIDHYESTYSIVQFEDCSLHFIGISDSSSIKFDWVEIYRCDISFNNIDNKITAQAAVFDSSFKAFSEITIEGGHRNPDFTIKNTETLSIELKEYENIINSNIHIIYTNPTYRDIEIIGSQHTSFYCSTSDENKISTVFLTDIENLYYNDSTIEYPTEYTMTCHNIHNIHSDETTIPVTLLEGTTTNSELFYFTNIYVDYFVDISGDIKSNVTFLKETTSEGRTTINIKGTLSSKLLSINNSFIELEIANLNIDMNKYLGHDPFIHCIGKGGVSSITAYTDYEGYIGFSRPLFNRDFDTFLSEEDIQDYIDSDLNYLMLSSKSNGFESNMSPSLTYVNNSFIHGFSKDDSVVDIFRTTVNPLVDTISISNPSLKLLKLCYNDDCKGGIKVQNDDLKDLSKGFIFQGMKNVALESSSDIDQIDFSNLYENLNFSIYSTSSNSIKINSMNFNSNLLINYTYKNIILPSLSVDLINITFWNCSFISKDSIIKTTTKTNIQIDSDFLINGYLASHFQSNPNIDQLSIQIDSFTEIHMTDSGFRFVGNKKDEYTISKTTTKWNSILFKKDSFNSNSLTLSACSNNPSFNLTIETSKKNDAVFSLKLVNWSQIKESNYIAVNHSTLPLQIVMTEPEYINPIVLTGKGKVIYSHEYSSSSSICACENTGKADSFPNCRKSDKIISFSQLNEALKTTEFDDLTVVIAGSSKEDDKHPTIDMESLNKKIVNFTSEGGNNGFITIDSDKQLKDPQLSETFFYNIDIYAKSGSQSKEFVFGELSFINSNLNGFVQSTFKINYFTCDTQILNSLNEIYITDNLIITGDFDLSEKTIHFVNDDNSEDLKAFILKNSNIVLGEGKVKIGKITFLIEKSDDFDIVFNINNNLNISFECEKNSKFDLIPPIQVNRCQNVIFDFTANSNNWPTSQEDGFFLIDFVDLINATLILAHEETPLKIESISGQSKIIGKASTVGITGQITNSETSDLTLSFEKTISGKCELKIDEMRLSNGFTFSLLQADLSATVTSFSNNEDPRDKEIKLKLYLGLNGLSSLQVKFIDEEVKFFTTVSVLLDIPSSIKLDSQELNTFCSKNYTLIRIPIEQDPDFSLDIDPVPELHGLTEEAFAIMQNKYTKAVIFYTKVHPRYVPFSMCYKARVSCEIQITEGQLIDLTKLIPSGIKAVEFNVGDSIINDLYLNLDLPIFDGVEVEIKGENIDTVSTHLGFNRIEKLTIDGIKLNDMPDGSYHAKKLVVTGSLVSTVNGFDNIEFTDPTSWAYKNFSSFSGNVSIVSYDSKITFDSDGWIIGNDIISSSQFPNLKVVFQPSDGKLLFDLKSESLIPFLRIYAESVKDFQVSKGWSNVEFKNKLNSFDGLLIENIDKDSIFTVQTSSFPFFIYPLNISQSENQVIKFSEDIEISDDKISLKNTNLNIDNSKSSATINEIEFSNDSVLNNSSPIKINTLITKQGNFSKINQATIYEKLKIIGESEIEGQIDFDANPNNEIEFVWDLNETPELLFTEFPKTVVVVNVHFQRDSISNDEIPVFNDFLYQKAFRLGNFGQYCDLYKQNLKYTSSYKYFDGDDSIFDSYCDDGELLIQGKRKIPIDAPTVNPSSSDDGGDDDDDSTGKNKKKLAIIVSLSIIIPLFVIGLIVIALLIYRKSGGFNFDYFNQSESMEVGLLHQSADSASVQLTRKYTENL</sequence>
<reference evidence="3 4" key="1">
    <citation type="submission" date="2024-04" db="EMBL/GenBank/DDBJ databases">
        <title>Tritrichomonas musculus Genome.</title>
        <authorList>
            <person name="Alves-Ferreira E."/>
            <person name="Grigg M."/>
            <person name="Lorenzi H."/>
            <person name="Galac M."/>
        </authorList>
    </citation>
    <scope>NUCLEOTIDE SEQUENCE [LARGE SCALE GENOMIC DNA]</scope>
    <source>
        <strain evidence="3 4">EAF2021</strain>
    </source>
</reference>
<proteinExistence type="predicted"/>
<name>A0ABR2LB63_9EUKA</name>
<feature type="region of interest" description="Disordered" evidence="1">
    <location>
        <begin position="1691"/>
        <end position="1714"/>
    </location>
</feature>
<keyword evidence="2" id="KW-0812">Transmembrane</keyword>